<keyword evidence="5" id="KW-1185">Reference proteome</keyword>
<feature type="binding site" evidence="3">
    <location>
        <position position="49"/>
    </location>
    <ligand>
        <name>a divalent metal cation</name>
        <dbReference type="ChEBI" id="CHEBI:60240"/>
    </ligand>
</feature>
<evidence type="ECO:0000256" key="2">
    <source>
        <dbReference type="ARBA" id="ARBA00022723"/>
    </source>
</evidence>
<comment type="caution">
    <text evidence="4">The sequence shown here is derived from an EMBL/GenBank/DDBJ whole genome shotgun (WGS) entry which is preliminary data.</text>
</comment>
<dbReference type="Pfam" id="PF05163">
    <property type="entry name" value="DinB"/>
    <property type="match status" value="1"/>
</dbReference>
<dbReference type="GO" id="GO:0046872">
    <property type="term" value="F:metal ion binding"/>
    <property type="evidence" value="ECO:0007669"/>
    <property type="project" value="UniProtKB-KW"/>
</dbReference>
<dbReference type="Proteomes" id="UP001200642">
    <property type="component" value="Unassembled WGS sequence"/>
</dbReference>
<feature type="binding site" evidence="3">
    <location>
        <position position="136"/>
    </location>
    <ligand>
        <name>a divalent metal cation</name>
        <dbReference type="ChEBI" id="CHEBI:60240"/>
    </ligand>
</feature>
<dbReference type="AlphaFoldDB" id="A0AAE3ETF5"/>
<sequence>MTNKDFFVQTWESEMQITLNAVNALPKDMDKLNYRCDEKARSAAEIIGHMLPHAEAICNATKTFVADEKTERKYSSVAEAAGYFKKNASQLVKNLKGVDEKTWEEQIVEFHHNGHKLFAYPMSAIFWIALFDIIHHRGQLSTYYRHMGVRNPNIYGPTAEDMEEMMAKQQ</sequence>
<proteinExistence type="inferred from homology"/>
<keyword evidence="2 3" id="KW-0479">Metal-binding</keyword>
<organism evidence="4 5">
    <name type="scientific">Cerina litoralis</name>
    <dbReference type="NCBI Taxonomy" id="2874477"/>
    <lineage>
        <taxon>Bacteria</taxon>
        <taxon>Pseudomonadati</taxon>
        <taxon>Bacteroidota</taxon>
        <taxon>Flavobacteriia</taxon>
        <taxon>Flavobacteriales</taxon>
        <taxon>Flavobacteriaceae</taxon>
        <taxon>Cerina</taxon>
    </lineage>
</organism>
<gene>
    <name evidence="4" type="ORF">K8352_00715</name>
</gene>
<evidence type="ECO:0000256" key="3">
    <source>
        <dbReference type="PIRSR" id="PIRSR607837-1"/>
    </source>
</evidence>
<comment type="similarity">
    <text evidence="1">Belongs to the DinB family.</text>
</comment>
<evidence type="ECO:0000256" key="1">
    <source>
        <dbReference type="ARBA" id="ARBA00008635"/>
    </source>
</evidence>
<dbReference type="Gene3D" id="1.20.120.450">
    <property type="entry name" value="dinb family like domain"/>
    <property type="match status" value="1"/>
</dbReference>
<evidence type="ECO:0000313" key="4">
    <source>
        <dbReference type="EMBL" id="MCG2459262.1"/>
    </source>
</evidence>
<name>A0AAE3ETF5_9FLAO</name>
<reference evidence="4" key="1">
    <citation type="submission" date="2023-02" db="EMBL/GenBank/DDBJ databases">
        <title>Genome of Flavobacteriaceae gen. nov. sp. strain F89.</title>
        <authorList>
            <person name="Wang Y."/>
        </authorList>
    </citation>
    <scope>NUCLEOTIDE SEQUENCE</scope>
    <source>
        <strain evidence="4">F89</strain>
    </source>
</reference>
<protein>
    <submittedName>
        <fullName evidence="4">DinB family protein</fullName>
    </submittedName>
</protein>
<dbReference type="InterPro" id="IPR034660">
    <property type="entry name" value="DinB/YfiT-like"/>
</dbReference>
<accession>A0AAE3ETF5</accession>
<dbReference type="RefSeq" id="WP_317900411.1">
    <property type="nucleotide sequence ID" value="NZ_JAIRBC010000001.1"/>
</dbReference>
<dbReference type="SUPFAM" id="SSF109854">
    <property type="entry name" value="DinB/YfiT-like putative metalloenzymes"/>
    <property type="match status" value="1"/>
</dbReference>
<dbReference type="EMBL" id="JAIRBC010000001">
    <property type="protein sequence ID" value="MCG2459262.1"/>
    <property type="molecule type" value="Genomic_DNA"/>
</dbReference>
<dbReference type="InterPro" id="IPR007837">
    <property type="entry name" value="DinB"/>
</dbReference>
<evidence type="ECO:0000313" key="5">
    <source>
        <dbReference type="Proteomes" id="UP001200642"/>
    </source>
</evidence>